<feature type="repeat" description="ANK" evidence="6">
    <location>
        <begin position="735"/>
        <end position="767"/>
    </location>
</feature>
<feature type="repeat" description="ANK" evidence="6">
    <location>
        <begin position="872"/>
        <end position="904"/>
    </location>
</feature>
<dbReference type="InterPro" id="IPR027417">
    <property type="entry name" value="P-loop_NTPase"/>
</dbReference>
<evidence type="ECO:0000256" key="3">
    <source>
        <dbReference type="ARBA" id="ARBA00022771"/>
    </source>
</evidence>
<evidence type="ECO:0000256" key="4">
    <source>
        <dbReference type="ARBA" id="ARBA00022833"/>
    </source>
</evidence>
<dbReference type="GeneID" id="2868280"/>
<dbReference type="InterPro" id="IPR054471">
    <property type="entry name" value="GPIID_WHD"/>
</dbReference>
<dbReference type="SUPFAM" id="SSF48403">
    <property type="entry name" value="Ankyrin repeat"/>
    <property type="match status" value="2"/>
</dbReference>
<evidence type="ECO:0000259" key="10">
    <source>
        <dbReference type="PROSITE" id="PS50175"/>
    </source>
</evidence>
<organism evidence="11 12">
    <name type="scientific">Emericella nidulans (strain FGSC A4 / ATCC 38163 / CBS 112.46 / NRRL 194 / M139)</name>
    <name type="common">Aspergillus nidulans</name>
    <dbReference type="NCBI Taxonomy" id="227321"/>
    <lineage>
        <taxon>Eukaryota</taxon>
        <taxon>Fungi</taxon>
        <taxon>Dikarya</taxon>
        <taxon>Ascomycota</taxon>
        <taxon>Pezizomycotina</taxon>
        <taxon>Eurotiomycetes</taxon>
        <taxon>Eurotiomycetidae</taxon>
        <taxon>Eurotiales</taxon>
        <taxon>Aspergillaceae</taxon>
        <taxon>Aspergillus</taxon>
        <taxon>Aspergillus subgen. Nidulantes</taxon>
    </lineage>
</organism>
<keyword evidence="3 7" id="KW-0863">Zinc-finger</keyword>
<evidence type="ECO:0000256" key="5">
    <source>
        <dbReference type="ARBA" id="ARBA00023043"/>
    </source>
</evidence>
<dbReference type="PROSITE" id="PS50297">
    <property type="entry name" value="ANK_REP_REGION"/>
    <property type="match status" value="7"/>
</dbReference>
<dbReference type="GO" id="GO:0004190">
    <property type="term" value="F:aspartic-type endopeptidase activity"/>
    <property type="evidence" value="ECO:0007669"/>
    <property type="project" value="InterPro"/>
</dbReference>
<feature type="domain" description="Peptidase A2" evidence="10">
    <location>
        <begin position="889"/>
        <end position="904"/>
    </location>
</feature>
<accession>Q5ARS7</accession>
<dbReference type="InterPro" id="IPR056884">
    <property type="entry name" value="NPHP3-like_N"/>
</dbReference>
<feature type="region of interest" description="Disordered" evidence="8">
    <location>
        <begin position="1279"/>
        <end position="1336"/>
    </location>
</feature>
<dbReference type="PROSITE" id="PS50088">
    <property type="entry name" value="ANK_REPEAT"/>
    <property type="match status" value="8"/>
</dbReference>
<dbReference type="InterPro" id="IPR036770">
    <property type="entry name" value="Ankyrin_rpt-contain_sf"/>
</dbReference>
<dbReference type="Pfam" id="PF24883">
    <property type="entry name" value="NPHP3_N"/>
    <property type="match status" value="1"/>
</dbReference>
<evidence type="ECO:0000256" key="6">
    <source>
        <dbReference type="PROSITE-ProRule" id="PRU00023"/>
    </source>
</evidence>
<dbReference type="Proteomes" id="UP000000560">
    <property type="component" value="Chromosome VII"/>
</dbReference>
<keyword evidence="5 6" id="KW-0040">ANK repeat</keyword>
<name>Q5ARS7_EMENI</name>
<evidence type="ECO:0008006" key="13">
    <source>
        <dbReference type="Google" id="ProtNLM"/>
    </source>
</evidence>
<dbReference type="PANTHER" id="PTHR24198">
    <property type="entry name" value="ANKYRIN REPEAT AND PROTEIN KINASE DOMAIN-CONTAINING PROTEIN"/>
    <property type="match status" value="1"/>
</dbReference>
<dbReference type="eggNOG" id="KOG4177">
    <property type="taxonomic scope" value="Eukaryota"/>
</dbReference>
<gene>
    <name evidence="11" type="ORF">ANIA_09003</name>
</gene>
<dbReference type="CDD" id="cd02249">
    <property type="entry name" value="ZZ"/>
    <property type="match status" value="1"/>
</dbReference>
<dbReference type="KEGG" id="ani:ANIA_09003"/>
<dbReference type="OrthoDB" id="195446at2759"/>
<sequence>MDPLSITASVAGLATLAYQIIGYLGTVRSGGKDRLNLCREVTYLWMSITSLLEQLSSDAIKDDKIPDSLRPLFDPDGIIKEIKIQLEDLEHTIKSRSTHGKIAQTLAWPFTQKDAEKMIDRIHRLKSTLQDGINQSTHALSQDIYRDGQGIKKVIDESRLKELIEWISPLNFITKQSMIWNEHHKGTCKWFLERDDFREWREGSNTRIFCPGIPGAGKTFLSSIVYNELEALRVRDEGGLKGAAVVMLYCKWDDPLSQDIDNLLASVIKQFVQRYDVGTSDMMELFTKHSKEGTRSSRAQLQSTLELLYSRFTKVFIILDGLDELRSEKEQLPLLMSLAPNGSPYTVNLMVTSRPVPNIVRHFRHWPSLGGSIICDGCNAEGLAVQYHCADCEDYDLCQSCYKAGTRCGYKGHTYHLEFNARTIPIAAVEEDLTTYVHWRTSASETLQQFLEIKEGLMDAILDTVVKNNEGMFLLAKFNMDTLESTLSIKQLMAALKTLPQELDGTYEDAMLRITELKASTRETVMRFLSWVVFAEQPLQEKAIEHALAVSDGDADIDDDNIIRARTLATKCAGLVQLDESDCLRLVHYSAENYFRQHRDRWFPAGNVTIASSCLTYLQFDVFRSGACSGPSEDIDFESRLSKYPFLRYASINWGKHLRVAADDHLSARALALITDAGCLATIAQALWYLEDQQQSNSWSSKNGSALHLATHFDLDILVKDLLSQGYDPNMRDINGVTPLALAVQRDLLDILITLTNAGASVNMPDNGGRSPLHWAIYHNLPDVVRFLLDHKDIDVNMPAARWSHYTPLMLASAYGFDDYVSMLLTKPKIDVNYASPEGATALILAARHGGTGAARLLLANQEIKINYADSSGSTALTVAAENGYYDLVEALLDAGADTEVLQEGSNGTAIMRAIDDGRTSIVQLLVDRGANVHHKDVFDRGLLHSAAVNRRADILRILLKHDPTLDVNMQDVHGKTTLHDIARMGDLETVDVLLEAGGDPTIKDIHGRTPILVAHESHHPAILEMLRAARQRMKAEGQNYKLQRTPSGTTVDSEDYGIKRADTGLSIHGTLPLWSLVVSKQFTELKERLPESSPEDINQVEPDMGQAALHWAVSDSDASIVKLLIDYGADINLRNRYGRTPLSLAVIDGLWDKARLLLEAGADPDIEDQWGWPPLWMAGPRLGILLIENGAKLPPPPTFTGGGTDEGENIEKAAGKVDLENFLRWAAQFGSETALRRLVQAGADVWSKDPSGKTPYMIAKEYGYDELANLLVQLAPMPQVGADGPRPKTDERAEKTATSGMPEDKSEDGTTKVKTDDIEKPKKEEDSVLPDKGMALDGLDSTTLVPASNVNKTKPGYSTLLLGSAHGRDGVGAIVMTIMHDGRRFD</sequence>
<evidence type="ECO:0000313" key="11">
    <source>
        <dbReference type="EMBL" id="CBF84480.1"/>
    </source>
</evidence>
<feature type="repeat" description="ANK" evidence="6">
    <location>
        <begin position="702"/>
        <end position="734"/>
    </location>
</feature>
<dbReference type="GO" id="GO:0008270">
    <property type="term" value="F:zinc ion binding"/>
    <property type="evidence" value="ECO:0007669"/>
    <property type="project" value="UniProtKB-KW"/>
</dbReference>
<reference evidence="12" key="2">
    <citation type="journal article" date="2009" name="Fungal Genet. Biol.">
        <title>The 2008 update of the Aspergillus nidulans genome annotation: a community effort.</title>
        <authorList>
            <person name="Wortman J.R."/>
            <person name="Gilsenan J.M."/>
            <person name="Joardar V."/>
            <person name="Deegan J."/>
            <person name="Clutterbuck J."/>
            <person name="Andersen M.R."/>
            <person name="Archer D."/>
            <person name="Bencina M."/>
            <person name="Braus G."/>
            <person name="Coutinho P."/>
            <person name="von Dohren H."/>
            <person name="Doonan J."/>
            <person name="Driessen A.J."/>
            <person name="Durek P."/>
            <person name="Espeso E."/>
            <person name="Fekete E."/>
            <person name="Flipphi M."/>
            <person name="Estrada C.G."/>
            <person name="Geysens S."/>
            <person name="Goldman G."/>
            <person name="de Groot P.W."/>
            <person name="Hansen K."/>
            <person name="Harris S.D."/>
            <person name="Heinekamp T."/>
            <person name="Helmstaedt K."/>
            <person name="Henrissat B."/>
            <person name="Hofmann G."/>
            <person name="Homan T."/>
            <person name="Horio T."/>
            <person name="Horiuchi H."/>
            <person name="James S."/>
            <person name="Jones M."/>
            <person name="Karaffa L."/>
            <person name="Karanyi Z."/>
            <person name="Kato M."/>
            <person name="Keller N."/>
            <person name="Kelly D.E."/>
            <person name="Kiel J.A."/>
            <person name="Kim J.M."/>
            <person name="van der Klei I.J."/>
            <person name="Klis F.M."/>
            <person name="Kovalchuk A."/>
            <person name="Krasevec N."/>
            <person name="Kubicek C.P."/>
            <person name="Liu B."/>
            <person name="Maccabe A."/>
            <person name="Meyer V."/>
            <person name="Mirabito P."/>
            <person name="Miskei M."/>
            <person name="Mos M."/>
            <person name="Mullins J."/>
            <person name="Nelson D.R."/>
            <person name="Nielsen J."/>
            <person name="Oakley B.R."/>
            <person name="Osmani S.A."/>
            <person name="Pakula T."/>
            <person name="Paszewski A."/>
            <person name="Paulsen I."/>
            <person name="Pilsyk S."/>
            <person name="Pocsi I."/>
            <person name="Punt P.J."/>
            <person name="Ram A.F."/>
            <person name="Ren Q."/>
            <person name="Robellet X."/>
            <person name="Robson G."/>
            <person name="Seiboth B."/>
            <person name="van Solingen P."/>
            <person name="Specht T."/>
            <person name="Sun J."/>
            <person name="Taheri-Talesh N."/>
            <person name="Takeshita N."/>
            <person name="Ussery D."/>
            <person name="vanKuyk P.A."/>
            <person name="Visser H."/>
            <person name="van de Vondervoort P.J."/>
            <person name="de Vries R.P."/>
            <person name="Walton J."/>
            <person name="Xiang X."/>
            <person name="Xiong Y."/>
            <person name="Zeng A.P."/>
            <person name="Brandt B.W."/>
            <person name="Cornell M.J."/>
            <person name="van den Hondel C.A."/>
            <person name="Visser J."/>
            <person name="Oliver S.G."/>
            <person name="Turner G."/>
        </authorList>
    </citation>
    <scope>GENOME REANNOTATION</scope>
    <source>
        <strain evidence="12">FGSC A4 / ATCC 38163 / CBS 112.46 / NRRL 194 / M139</strain>
    </source>
</reference>
<dbReference type="InterPro" id="IPR001995">
    <property type="entry name" value="Peptidase_A2_cat"/>
</dbReference>
<dbReference type="Gene3D" id="3.30.60.90">
    <property type="match status" value="1"/>
</dbReference>
<accession>C8VKZ8</accession>
<evidence type="ECO:0000256" key="8">
    <source>
        <dbReference type="SAM" id="MobiDB-lite"/>
    </source>
</evidence>
<dbReference type="Pfam" id="PF12796">
    <property type="entry name" value="Ank_2"/>
    <property type="match status" value="4"/>
</dbReference>
<dbReference type="Gene3D" id="1.25.40.20">
    <property type="entry name" value="Ankyrin repeat-containing domain"/>
    <property type="match status" value="3"/>
</dbReference>
<evidence type="ECO:0000259" key="9">
    <source>
        <dbReference type="PROSITE" id="PS50135"/>
    </source>
</evidence>
<dbReference type="SUPFAM" id="SSF57850">
    <property type="entry name" value="RING/U-box"/>
    <property type="match status" value="1"/>
</dbReference>
<proteinExistence type="predicted"/>
<dbReference type="PRINTS" id="PR01415">
    <property type="entry name" value="ANKYRIN"/>
</dbReference>
<evidence type="ECO:0000256" key="7">
    <source>
        <dbReference type="PROSITE-ProRule" id="PRU00228"/>
    </source>
</evidence>
<dbReference type="PROSITE" id="PS50135">
    <property type="entry name" value="ZF_ZZ_2"/>
    <property type="match status" value="1"/>
</dbReference>
<keyword evidence="2" id="KW-0677">Repeat</keyword>
<keyword evidence="12" id="KW-1185">Reference proteome</keyword>
<feature type="repeat" description="ANK" evidence="6">
    <location>
        <begin position="974"/>
        <end position="1006"/>
    </location>
</feature>
<dbReference type="SMART" id="SM00248">
    <property type="entry name" value="ANK"/>
    <property type="match status" value="14"/>
</dbReference>
<dbReference type="PROSITE" id="PS50175">
    <property type="entry name" value="ASP_PROT_RETROV"/>
    <property type="match status" value="1"/>
</dbReference>
<dbReference type="RefSeq" id="XP_682272.1">
    <property type="nucleotide sequence ID" value="XM_677180.1"/>
</dbReference>
<dbReference type="GO" id="GO:0006508">
    <property type="term" value="P:proteolysis"/>
    <property type="evidence" value="ECO:0007669"/>
    <property type="project" value="InterPro"/>
</dbReference>
<protein>
    <recommendedName>
        <fullName evidence="13">Ankyrin</fullName>
    </recommendedName>
</protein>
<dbReference type="InterPro" id="IPR043145">
    <property type="entry name" value="Znf_ZZ_sf"/>
</dbReference>
<feature type="repeat" description="ANK" evidence="6">
    <location>
        <begin position="768"/>
        <end position="791"/>
    </location>
</feature>
<dbReference type="InParanoid" id="Q5ARS7"/>
<reference evidence="12" key="1">
    <citation type="journal article" date="2005" name="Nature">
        <title>Sequencing of Aspergillus nidulans and comparative analysis with A. fumigatus and A. oryzae.</title>
        <authorList>
            <person name="Galagan J.E."/>
            <person name="Calvo S.E."/>
            <person name="Cuomo C."/>
            <person name="Ma L.J."/>
            <person name="Wortman J.R."/>
            <person name="Batzoglou S."/>
            <person name="Lee S.I."/>
            <person name="Basturkmen M."/>
            <person name="Spevak C.C."/>
            <person name="Clutterbuck J."/>
            <person name="Kapitonov V."/>
            <person name="Jurka J."/>
            <person name="Scazzocchio C."/>
            <person name="Farman M."/>
            <person name="Butler J."/>
            <person name="Purcell S."/>
            <person name="Harris S."/>
            <person name="Braus G.H."/>
            <person name="Draht O."/>
            <person name="Busch S."/>
            <person name="D'Enfert C."/>
            <person name="Bouchier C."/>
            <person name="Goldman G.H."/>
            <person name="Bell-Pedersen D."/>
            <person name="Griffiths-Jones S."/>
            <person name="Doonan J.H."/>
            <person name="Yu J."/>
            <person name="Vienken K."/>
            <person name="Pain A."/>
            <person name="Freitag M."/>
            <person name="Selker E.U."/>
            <person name="Archer D.B."/>
            <person name="Penalva M.A."/>
            <person name="Oakley B.R."/>
            <person name="Momany M."/>
            <person name="Tanaka T."/>
            <person name="Kumagai T."/>
            <person name="Asai K."/>
            <person name="Machida M."/>
            <person name="Nierman W.C."/>
            <person name="Denning D.W."/>
            <person name="Caddick M."/>
            <person name="Hynes M."/>
            <person name="Paoletti M."/>
            <person name="Fischer R."/>
            <person name="Miller B."/>
            <person name="Dyer P."/>
            <person name="Sachs M.S."/>
            <person name="Osmani S.A."/>
            <person name="Birren B.W."/>
        </authorList>
    </citation>
    <scope>NUCLEOTIDE SEQUENCE [LARGE SCALE GENOMIC DNA]</scope>
    <source>
        <strain evidence="12">FGSC A4 / ATCC 38163 / CBS 112.46 / NRRL 194 / M139</strain>
    </source>
</reference>
<dbReference type="Pfam" id="PF00569">
    <property type="entry name" value="ZZ"/>
    <property type="match status" value="1"/>
</dbReference>
<keyword evidence="4" id="KW-0862">Zinc</keyword>
<dbReference type="InterPro" id="IPR002110">
    <property type="entry name" value="Ankyrin_rpt"/>
</dbReference>
<feature type="repeat" description="ANK" evidence="6">
    <location>
        <begin position="906"/>
        <end position="938"/>
    </location>
</feature>
<dbReference type="HOGENOM" id="CLU_000288_34_23_1"/>
<feature type="compositionally biased region" description="Basic and acidic residues" evidence="8">
    <location>
        <begin position="1303"/>
        <end position="1327"/>
    </location>
</feature>
<keyword evidence="1" id="KW-0479">Metal-binding</keyword>
<dbReference type="InterPro" id="IPR000433">
    <property type="entry name" value="Znf_ZZ"/>
</dbReference>
<dbReference type="PANTHER" id="PTHR24198:SF165">
    <property type="entry name" value="ANKYRIN REPEAT-CONTAINING PROTEIN-RELATED"/>
    <property type="match status" value="1"/>
</dbReference>
<dbReference type="Gene3D" id="3.40.50.300">
    <property type="entry name" value="P-loop containing nucleotide triphosphate hydrolases"/>
    <property type="match status" value="1"/>
</dbReference>
<feature type="domain" description="ZZ-type" evidence="9">
    <location>
        <begin position="370"/>
        <end position="427"/>
    </location>
</feature>
<feature type="compositionally biased region" description="Basic and acidic residues" evidence="8">
    <location>
        <begin position="1286"/>
        <end position="1296"/>
    </location>
</feature>
<dbReference type="OMA" id="MLYCKWD"/>
<dbReference type="Pfam" id="PF22939">
    <property type="entry name" value="WHD_GPIID"/>
    <property type="match status" value="1"/>
</dbReference>
<feature type="repeat" description="ANK" evidence="6">
    <location>
        <begin position="1138"/>
        <end position="1170"/>
    </location>
</feature>
<evidence type="ECO:0000313" key="12">
    <source>
        <dbReference type="Proteomes" id="UP000000560"/>
    </source>
</evidence>
<dbReference type="EMBL" id="BN001307">
    <property type="protein sequence ID" value="CBF84480.1"/>
    <property type="molecule type" value="Genomic_DNA"/>
</dbReference>
<evidence type="ECO:0000256" key="1">
    <source>
        <dbReference type="ARBA" id="ARBA00022723"/>
    </source>
</evidence>
<feature type="repeat" description="ANK" evidence="6">
    <location>
        <begin position="1105"/>
        <end position="1137"/>
    </location>
</feature>
<evidence type="ECO:0000256" key="2">
    <source>
        <dbReference type="ARBA" id="ARBA00022737"/>
    </source>
</evidence>
<dbReference type="SMART" id="SM00291">
    <property type="entry name" value="ZnF_ZZ"/>
    <property type="match status" value="1"/>
</dbReference>